<dbReference type="RefSeq" id="WP_126139838.1">
    <property type="nucleotide sequence ID" value="NZ_RXHU01000012.1"/>
</dbReference>
<dbReference type="Pfam" id="PF09678">
    <property type="entry name" value="Caa3_CtaG"/>
    <property type="match status" value="1"/>
</dbReference>
<reference evidence="8 9" key="1">
    <citation type="submission" date="2018-12" db="EMBL/GenBank/DDBJ databases">
        <title>Bacillus ochoae sp. nov., Paenibacillus whitsoniae sp. nov., Paenibacillus spiritus sp. nov. Isolated from the Mars Exploration Rover during spacecraft assembly.</title>
        <authorList>
            <person name="Seuylemezian A."/>
            <person name="Vaishampayan P."/>
        </authorList>
    </citation>
    <scope>NUCLEOTIDE SEQUENCE [LARGE SCALE GENOMIC DNA]</scope>
    <source>
        <strain evidence="8 9">MER 54</strain>
    </source>
</reference>
<evidence type="ECO:0000256" key="5">
    <source>
        <dbReference type="ARBA" id="ARBA00023136"/>
    </source>
</evidence>
<evidence type="ECO:0000256" key="6">
    <source>
        <dbReference type="SAM" id="MobiDB-lite"/>
    </source>
</evidence>
<comment type="subcellular location">
    <subcellularLocation>
        <location evidence="1">Cell membrane</location>
        <topology evidence="1">Multi-pass membrane protein</topology>
    </subcellularLocation>
</comment>
<proteinExistence type="predicted"/>
<evidence type="ECO:0000256" key="2">
    <source>
        <dbReference type="ARBA" id="ARBA00022475"/>
    </source>
</evidence>
<keyword evidence="4 7" id="KW-1133">Transmembrane helix</keyword>
<keyword evidence="9" id="KW-1185">Reference proteome</keyword>
<evidence type="ECO:0000313" key="9">
    <source>
        <dbReference type="Proteomes" id="UP000276128"/>
    </source>
</evidence>
<comment type="caution">
    <text evidence="8">The sequence shown here is derived from an EMBL/GenBank/DDBJ whole genome shotgun (WGS) entry which is preliminary data.</text>
</comment>
<accession>A0A3S0A733</accession>
<evidence type="ECO:0000313" key="8">
    <source>
        <dbReference type="EMBL" id="RTE11156.1"/>
    </source>
</evidence>
<evidence type="ECO:0000256" key="4">
    <source>
        <dbReference type="ARBA" id="ARBA00022989"/>
    </source>
</evidence>
<evidence type="ECO:0000256" key="1">
    <source>
        <dbReference type="ARBA" id="ARBA00004651"/>
    </source>
</evidence>
<feature type="transmembrane region" description="Helical" evidence="7">
    <location>
        <begin position="117"/>
        <end position="137"/>
    </location>
</feature>
<gene>
    <name evidence="8" type="ORF">EJQ19_03655</name>
</gene>
<feature type="compositionally biased region" description="Polar residues" evidence="6">
    <location>
        <begin position="269"/>
        <end position="283"/>
    </location>
</feature>
<organism evidence="8 9">
    <name type="scientific">Paenibacillus whitsoniae</name>
    <dbReference type="NCBI Taxonomy" id="2496558"/>
    <lineage>
        <taxon>Bacteria</taxon>
        <taxon>Bacillati</taxon>
        <taxon>Bacillota</taxon>
        <taxon>Bacilli</taxon>
        <taxon>Bacillales</taxon>
        <taxon>Paenibacillaceae</taxon>
        <taxon>Paenibacillus</taxon>
    </lineage>
</organism>
<dbReference type="AlphaFoldDB" id="A0A3S0A733"/>
<keyword evidence="5 7" id="KW-0472">Membrane</keyword>
<evidence type="ECO:0000256" key="3">
    <source>
        <dbReference type="ARBA" id="ARBA00022692"/>
    </source>
</evidence>
<feature type="transmembrane region" description="Helical" evidence="7">
    <location>
        <begin position="12"/>
        <end position="31"/>
    </location>
</feature>
<dbReference type="EMBL" id="RXHU01000012">
    <property type="protein sequence ID" value="RTE11156.1"/>
    <property type="molecule type" value="Genomic_DNA"/>
</dbReference>
<feature type="transmembrane region" description="Helical" evidence="7">
    <location>
        <begin position="51"/>
        <end position="71"/>
    </location>
</feature>
<feature type="transmembrane region" description="Helical" evidence="7">
    <location>
        <begin position="149"/>
        <end position="173"/>
    </location>
</feature>
<dbReference type="InterPro" id="IPR019108">
    <property type="entry name" value="Caa3_assmbl_CtaG-rel"/>
</dbReference>
<dbReference type="GO" id="GO:0005886">
    <property type="term" value="C:plasma membrane"/>
    <property type="evidence" value="ECO:0007669"/>
    <property type="project" value="UniProtKB-SubCell"/>
</dbReference>
<protein>
    <submittedName>
        <fullName evidence="8">Cytochrome C oxidase assembly protein</fullName>
    </submittedName>
</protein>
<dbReference type="Proteomes" id="UP000276128">
    <property type="component" value="Unassembled WGS sequence"/>
</dbReference>
<keyword evidence="2" id="KW-1003">Cell membrane</keyword>
<evidence type="ECO:0000256" key="7">
    <source>
        <dbReference type="SAM" id="Phobius"/>
    </source>
</evidence>
<keyword evidence="3 7" id="KW-0812">Transmembrane</keyword>
<sequence length="283" mass="32636">MSQIGGFFDLWSPVVLLVVLVIGYLYSRFVVKGNGSSTDRAPISLAQRCSFYAGLALFYIGQGSPINYIGHHYLFSMHMLQQTLLYLVVPILIWVGTPGWLLMACMKNMVFRGIFSFFSRPLIALFMFNMLFSIYHMPFIMDYLMNNDVWLLAYHSVLLFTAFMMWFPVFCPAPELVRLSELMKMAYIFGNGVLLTPACALIIFADTIIYNMYDNVTVPFAHLSPLDDQQLGGVIMKILQEIIYGSTLAYIFFRWYRRERRDEDDLNPNEASENNQSANWNRA</sequence>
<dbReference type="OrthoDB" id="128422at2"/>
<feature type="transmembrane region" description="Helical" evidence="7">
    <location>
        <begin position="83"/>
        <end position="105"/>
    </location>
</feature>
<feature type="region of interest" description="Disordered" evidence="6">
    <location>
        <begin position="264"/>
        <end position="283"/>
    </location>
</feature>
<feature type="transmembrane region" description="Helical" evidence="7">
    <location>
        <begin position="185"/>
        <end position="210"/>
    </location>
</feature>
<feature type="transmembrane region" description="Helical" evidence="7">
    <location>
        <begin position="230"/>
        <end position="253"/>
    </location>
</feature>
<name>A0A3S0A733_9BACL</name>